<organism evidence="3 4">
    <name type="scientific">Actinokineospora bangkokensis</name>
    <dbReference type="NCBI Taxonomy" id="1193682"/>
    <lineage>
        <taxon>Bacteria</taxon>
        <taxon>Bacillati</taxon>
        <taxon>Actinomycetota</taxon>
        <taxon>Actinomycetes</taxon>
        <taxon>Pseudonocardiales</taxon>
        <taxon>Pseudonocardiaceae</taxon>
        <taxon>Actinokineospora</taxon>
    </lineage>
</organism>
<dbReference type="PANTHER" id="PTHR11487:SF0">
    <property type="entry name" value="S-ACYL FATTY ACID SYNTHASE THIOESTERASE, MEDIUM CHAIN"/>
    <property type="match status" value="1"/>
</dbReference>
<dbReference type="STRING" id="1193682.BJP25_09355"/>
<dbReference type="Pfam" id="PF00975">
    <property type="entry name" value="Thioesterase"/>
    <property type="match status" value="1"/>
</dbReference>
<dbReference type="Gene3D" id="3.40.50.1820">
    <property type="entry name" value="alpha/beta hydrolase"/>
    <property type="match status" value="1"/>
</dbReference>
<evidence type="ECO:0000256" key="1">
    <source>
        <dbReference type="ARBA" id="ARBA00007169"/>
    </source>
</evidence>
<accession>A0A1Q9LS11</accession>
<evidence type="ECO:0000313" key="4">
    <source>
        <dbReference type="Proteomes" id="UP000186040"/>
    </source>
</evidence>
<dbReference type="InterPro" id="IPR029058">
    <property type="entry name" value="AB_hydrolase_fold"/>
</dbReference>
<proteinExistence type="inferred from homology"/>
<name>A0A1Q9LS11_9PSEU</name>
<evidence type="ECO:0000313" key="3">
    <source>
        <dbReference type="EMBL" id="OLR94826.1"/>
    </source>
</evidence>
<dbReference type="OrthoDB" id="4169718at2"/>
<dbReference type="GO" id="GO:0008610">
    <property type="term" value="P:lipid biosynthetic process"/>
    <property type="evidence" value="ECO:0007669"/>
    <property type="project" value="TreeGrafter"/>
</dbReference>
<comment type="similarity">
    <text evidence="1">Belongs to the thioesterase family.</text>
</comment>
<dbReference type="PANTHER" id="PTHR11487">
    <property type="entry name" value="THIOESTERASE"/>
    <property type="match status" value="1"/>
</dbReference>
<dbReference type="Proteomes" id="UP000186040">
    <property type="component" value="Unassembled WGS sequence"/>
</dbReference>
<comment type="caution">
    <text evidence="3">The sequence shown here is derived from an EMBL/GenBank/DDBJ whole genome shotgun (WGS) entry which is preliminary data.</text>
</comment>
<protein>
    <submittedName>
        <fullName evidence="3">Thioesterase</fullName>
    </submittedName>
</protein>
<feature type="domain" description="Thioesterase" evidence="2">
    <location>
        <begin position="18"/>
        <end position="228"/>
    </location>
</feature>
<dbReference type="RefSeq" id="WP_075973394.1">
    <property type="nucleotide sequence ID" value="NZ_MKQR01000006.1"/>
</dbReference>
<reference evidence="3 4" key="1">
    <citation type="submission" date="2016-10" db="EMBL/GenBank/DDBJ databases">
        <title>The Draft Genome Sequence of Actinokineospora bangkokensis 44EHWT reveals the biosynthetic pathway of antifungal compounds Thailandins with unusual extender unit butylmalonyl-CoA.</title>
        <authorList>
            <person name="Greule A."/>
            <person name="Intra B."/>
            <person name="Flemming S."/>
            <person name="Rommel M.G."/>
            <person name="Panbangred W."/>
            <person name="Bechthold A."/>
        </authorList>
    </citation>
    <scope>NUCLEOTIDE SEQUENCE [LARGE SCALE GENOMIC DNA]</scope>
    <source>
        <strain evidence="3 4">44EHW</strain>
    </source>
</reference>
<dbReference type="InterPro" id="IPR012223">
    <property type="entry name" value="TEII"/>
</dbReference>
<dbReference type="EMBL" id="MKQR01000006">
    <property type="protein sequence ID" value="OLR94826.1"/>
    <property type="molecule type" value="Genomic_DNA"/>
</dbReference>
<evidence type="ECO:0000259" key="2">
    <source>
        <dbReference type="Pfam" id="PF00975"/>
    </source>
</evidence>
<sequence length="246" mass="26216">MSGTWVKHFGPEDAPVLLYCVAHAGGGGGFFRPWARALAPGVGVRAVVLPGRESRLREPAATSMAEVVAPLAAAVEADADRPYALFGHSMGAAVAYEVARVLNTGPRPPLRLLVSGRRPPHLPARFPPLHRLGPEEFLDAVVAMGGTPRELVEQPDLVRVFLPGLRADFTLNETYRELPGAVLDCPVSALTGVDDPQVDAVEIRRWADVTTGALTVHSFPGGHFYHAGPPDAVAVVVREELALPVR</sequence>
<keyword evidence="4" id="KW-1185">Reference proteome</keyword>
<gene>
    <name evidence="3" type="ORF">BJP25_09355</name>
</gene>
<dbReference type="AlphaFoldDB" id="A0A1Q9LS11"/>
<dbReference type="SUPFAM" id="SSF53474">
    <property type="entry name" value="alpha/beta-Hydrolases"/>
    <property type="match status" value="1"/>
</dbReference>
<dbReference type="InterPro" id="IPR001031">
    <property type="entry name" value="Thioesterase"/>
</dbReference>